<dbReference type="Gene3D" id="2.60.40.10">
    <property type="entry name" value="Immunoglobulins"/>
    <property type="match status" value="3"/>
</dbReference>
<dbReference type="InterPro" id="IPR003599">
    <property type="entry name" value="Ig_sub"/>
</dbReference>
<proteinExistence type="predicted"/>
<dbReference type="InterPro" id="IPR013098">
    <property type="entry name" value="Ig_I-set"/>
</dbReference>
<evidence type="ECO:0000313" key="4">
    <source>
        <dbReference type="Proteomes" id="UP000252884"/>
    </source>
</evidence>
<dbReference type="SUPFAM" id="SSF48726">
    <property type="entry name" value="Immunoglobulin"/>
    <property type="match status" value="3"/>
</dbReference>
<accession>A0A368XGX9</accession>
<reference evidence="3 4" key="1">
    <citation type="submission" date="2018-07" db="EMBL/GenBank/DDBJ databases">
        <title>Genomic Encyclopedia of Type Strains, Phase IV (KMG-IV): sequencing the most valuable type-strain genomes for metagenomic binning, comparative biology and taxonomic classification.</title>
        <authorList>
            <person name="Goeker M."/>
        </authorList>
    </citation>
    <scope>NUCLEOTIDE SEQUENCE [LARGE SCALE GENOMIC DNA]</scope>
    <source>
        <strain evidence="3 4">DSM 21634</strain>
    </source>
</reference>
<evidence type="ECO:0000256" key="1">
    <source>
        <dbReference type="ARBA" id="ARBA00022737"/>
    </source>
</evidence>
<keyword evidence="1" id="KW-0677">Repeat</keyword>
<dbReference type="CDD" id="cd00096">
    <property type="entry name" value="Ig"/>
    <property type="match status" value="1"/>
</dbReference>
<sequence>MFRAYAMGSPVLEYLWQRNGADVANGDGRHHIVSTGGSSMLFVDRAALQDNVAVYSVKVSNRLGSATSQSAVLNVRTEGRAPFVLAGPDPVSLVAGQRASFAVVAGGSPTLQYQWLRDGVEIAGAQGTQYTTQALSPADDGSSYAVRVANPYGQTTSPAALVRVSQTATAPTLVREPQETAVYVGSSATFSVVAQGTGPLRYQWQRDGSDIAGANMPDLTLHDAVLGDNGSTVRVVVRNDAGTVTSRPARLTVAAAPNDAFESRIVDLLDAWSGLNLAIGASFGQLDAQLNVTAEACQSGIGSVHVDGTPLVAGRRVAAGSRVVEASFDSWTTPFGIWLSGKARTTAQFAAQSDLNVSLAGTLSALRVSLGGAPHEQPILDSTAAGNFEAIDIGSAVAGTTTRQRELRRAGQGASLINNLTGRTIQVLGGAWVVSNEDTGQQRESPVRQSVRYHQVRLATDGAEYVLEGEFVLDFTGSQAPASGEVTVTSAGRIVALARRSLAGRGLWVLERR</sequence>
<feature type="domain" description="Immunoglobulin" evidence="2">
    <location>
        <begin position="88"/>
        <end position="165"/>
    </location>
</feature>
<dbReference type="AlphaFoldDB" id="A0A368XGX9"/>
<dbReference type="Pfam" id="PF07679">
    <property type="entry name" value="I-set"/>
    <property type="match status" value="1"/>
</dbReference>
<name>A0A368XGX9_9BURK</name>
<dbReference type="InterPro" id="IPR050964">
    <property type="entry name" value="Striated_Muscle_Regulatory"/>
</dbReference>
<dbReference type="PANTHER" id="PTHR13817:SF73">
    <property type="entry name" value="FIBRONECTIN TYPE-III DOMAIN-CONTAINING PROTEIN"/>
    <property type="match status" value="1"/>
</dbReference>
<protein>
    <submittedName>
        <fullName evidence="3">Immunoglobulin I-set domain protein</fullName>
    </submittedName>
</protein>
<evidence type="ECO:0000259" key="2">
    <source>
        <dbReference type="SMART" id="SM00409"/>
    </source>
</evidence>
<keyword evidence="4" id="KW-1185">Reference proteome</keyword>
<gene>
    <name evidence="3" type="ORF">DES41_111236</name>
</gene>
<dbReference type="InterPro" id="IPR036179">
    <property type="entry name" value="Ig-like_dom_sf"/>
</dbReference>
<evidence type="ECO:0000313" key="3">
    <source>
        <dbReference type="EMBL" id="RCW66278.1"/>
    </source>
</evidence>
<dbReference type="PANTHER" id="PTHR13817">
    <property type="entry name" value="TITIN"/>
    <property type="match status" value="1"/>
</dbReference>
<organism evidence="3 4">
    <name type="scientific">Pseudorhodoferax soli</name>
    <dbReference type="NCBI Taxonomy" id="545864"/>
    <lineage>
        <taxon>Bacteria</taxon>
        <taxon>Pseudomonadati</taxon>
        <taxon>Pseudomonadota</taxon>
        <taxon>Betaproteobacteria</taxon>
        <taxon>Burkholderiales</taxon>
        <taxon>Comamonadaceae</taxon>
    </lineage>
</organism>
<dbReference type="InterPro" id="IPR013783">
    <property type="entry name" value="Ig-like_fold"/>
</dbReference>
<feature type="domain" description="Immunoglobulin" evidence="2">
    <location>
        <begin position="177"/>
        <end position="254"/>
    </location>
</feature>
<comment type="caution">
    <text evidence="3">The sequence shown here is derived from an EMBL/GenBank/DDBJ whole genome shotgun (WGS) entry which is preliminary data.</text>
</comment>
<dbReference type="SMART" id="SM00409">
    <property type="entry name" value="IG"/>
    <property type="match status" value="2"/>
</dbReference>
<dbReference type="Proteomes" id="UP000252884">
    <property type="component" value="Unassembled WGS sequence"/>
</dbReference>
<dbReference type="EMBL" id="QPJK01000011">
    <property type="protein sequence ID" value="RCW66278.1"/>
    <property type="molecule type" value="Genomic_DNA"/>
</dbReference>